<keyword evidence="3" id="KW-1185">Reference proteome</keyword>
<dbReference type="Gene3D" id="2.160.20.10">
    <property type="entry name" value="Single-stranded right-handed beta-helix, Pectin lyase-like"/>
    <property type="match status" value="1"/>
</dbReference>
<accession>A0A8J3IWV4</accession>
<protein>
    <recommendedName>
        <fullName evidence="1">Right handed beta helix domain-containing protein</fullName>
    </recommendedName>
</protein>
<evidence type="ECO:0000313" key="3">
    <source>
        <dbReference type="Proteomes" id="UP000597444"/>
    </source>
</evidence>
<dbReference type="InterPro" id="IPR039448">
    <property type="entry name" value="Beta_helix"/>
</dbReference>
<evidence type="ECO:0000313" key="2">
    <source>
        <dbReference type="EMBL" id="GHO99349.1"/>
    </source>
</evidence>
<gene>
    <name evidence="2" type="ORF">KSF_093970</name>
</gene>
<dbReference type="InterPro" id="IPR011050">
    <property type="entry name" value="Pectin_lyase_fold/virulence"/>
</dbReference>
<feature type="domain" description="Right handed beta helix" evidence="1">
    <location>
        <begin position="73"/>
        <end position="185"/>
    </location>
</feature>
<dbReference type="PANTHER" id="PTHR11319">
    <property type="entry name" value="G PROTEIN-COUPLED RECEPTOR-RELATED"/>
    <property type="match status" value="1"/>
</dbReference>
<comment type="caution">
    <text evidence="2">The sequence shown here is derived from an EMBL/GenBank/DDBJ whole genome shotgun (WGS) entry which is preliminary data.</text>
</comment>
<organism evidence="2 3">
    <name type="scientific">Reticulibacter mediterranei</name>
    <dbReference type="NCBI Taxonomy" id="2778369"/>
    <lineage>
        <taxon>Bacteria</taxon>
        <taxon>Bacillati</taxon>
        <taxon>Chloroflexota</taxon>
        <taxon>Ktedonobacteria</taxon>
        <taxon>Ktedonobacterales</taxon>
        <taxon>Reticulibacteraceae</taxon>
        <taxon>Reticulibacter</taxon>
    </lineage>
</organism>
<dbReference type="Pfam" id="PF13229">
    <property type="entry name" value="Beta_helix"/>
    <property type="match status" value="1"/>
</dbReference>
<evidence type="ECO:0000259" key="1">
    <source>
        <dbReference type="Pfam" id="PF13229"/>
    </source>
</evidence>
<dbReference type="InterPro" id="IPR059226">
    <property type="entry name" value="Choice_anch_Q_dom"/>
</dbReference>
<proteinExistence type="predicted"/>
<dbReference type="PANTHER" id="PTHR11319:SF35">
    <property type="entry name" value="OUTER MEMBRANE PROTEIN PMPC-RELATED"/>
    <property type="match status" value="1"/>
</dbReference>
<dbReference type="EMBL" id="BNJK01000002">
    <property type="protein sequence ID" value="GHO99349.1"/>
    <property type="molecule type" value="Genomic_DNA"/>
</dbReference>
<dbReference type="InterPro" id="IPR012334">
    <property type="entry name" value="Pectin_lyas_fold"/>
</dbReference>
<dbReference type="SUPFAM" id="SSF51126">
    <property type="entry name" value="Pectin lyase-like"/>
    <property type="match status" value="1"/>
</dbReference>
<dbReference type="NCBIfam" id="NF041518">
    <property type="entry name" value="choice_anch_Q"/>
    <property type="match status" value="1"/>
</dbReference>
<name>A0A8J3IWV4_9CHLR</name>
<dbReference type="AlphaFoldDB" id="A0A8J3IWV4"/>
<dbReference type="Proteomes" id="UP000597444">
    <property type="component" value="Unassembled WGS sequence"/>
</dbReference>
<sequence>MTIFTVTDCGNENQLQGFVKQATDGDKITFACSGTIMLTNTLIFKGTGKLTLDANGKSIILDGGNNVRVLLIDGIHLTLNGLTITGGKTDQESGGGLFISKSGELTIANSTISGNTAKHGGGLMNNGGKVTMTNCTITGNTASAWGGGLYNNLGGEVSISFSTIVNNTATIAGGLVAGYPPARISATIVANNTAKLSHTHNASDKIASQGFNLESGIDGDFISTDRHNLDPALDSAGLQHNGGSTHTIALQTGSPAIGAVSAQFCPLSDQRGYLRPIDIQFGDIGAYQSSYLAPPTPPSP</sequence>
<reference evidence="2" key="1">
    <citation type="submission" date="2020-10" db="EMBL/GenBank/DDBJ databases">
        <title>Taxonomic study of unclassified bacteria belonging to the class Ktedonobacteria.</title>
        <authorList>
            <person name="Yabe S."/>
            <person name="Wang C.M."/>
            <person name="Zheng Y."/>
            <person name="Sakai Y."/>
            <person name="Cavaletti L."/>
            <person name="Monciardini P."/>
            <person name="Donadio S."/>
        </authorList>
    </citation>
    <scope>NUCLEOTIDE SEQUENCE</scope>
    <source>
        <strain evidence="2">ID150040</strain>
    </source>
</reference>